<dbReference type="PANTHER" id="PTHR43024">
    <property type="entry name" value="UDP-N-ACETYLMURAMOYL-TRIPEPTIDE--D-ALANYL-D-ALANINE LIGASE"/>
    <property type="match status" value="1"/>
</dbReference>
<evidence type="ECO:0000313" key="14">
    <source>
        <dbReference type="EMBL" id="MEI4801892.1"/>
    </source>
</evidence>
<keyword evidence="7 10" id="KW-0573">Peptidoglycan synthesis</keyword>
<dbReference type="InterPro" id="IPR013221">
    <property type="entry name" value="Mur_ligase_cen"/>
</dbReference>
<dbReference type="InterPro" id="IPR005863">
    <property type="entry name" value="UDP-N-AcMur_synth"/>
</dbReference>
<evidence type="ECO:0000256" key="7">
    <source>
        <dbReference type="ARBA" id="ARBA00022984"/>
    </source>
</evidence>
<dbReference type="SUPFAM" id="SSF53623">
    <property type="entry name" value="MurD-like peptide ligases, catalytic domain"/>
    <property type="match status" value="1"/>
</dbReference>
<comment type="similarity">
    <text evidence="10">Belongs to the MurCDEF family. MurF subfamily.</text>
</comment>
<dbReference type="GO" id="GO:0047480">
    <property type="term" value="F:UDP-N-acetylmuramoyl-tripeptide-D-alanyl-D-alanine ligase activity"/>
    <property type="evidence" value="ECO:0007669"/>
    <property type="project" value="UniProtKB-EC"/>
</dbReference>
<comment type="function">
    <text evidence="10 11">Involved in cell wall formation. Catalyzes the final step in the synthesis of UDP-N-acetylmuramoyl-pentapeptide, the precursor of murein.</text>
</comment>
<dbReference type="Gene3D" id="3.40.1390.10">
    <property type="entry name" value="MurE/MurF, N-terminal domain"/>
    <property type="match status" value="1"/>
</dbReference>
<keyword evidence="4 10" id="KW-0547">Nucleotide-binding</keyword>
<dbReference type="HAMAP" id="MF_02019">
    <property type="entry name" value="MurF"/>
    <property type="match status" value="1"/>
</dbReference>
<keyword evidence="15" id="KW-1185">Reference proteome</keyword>
<evidence type="ECO:0000256" key="1">
    <source>
        <dbReference type="ARBA" id="ARBA00022490"/>
    </source>
</evidence>
<dbReference type="Gene3D" id="3.90.190.20">
    <property type="entry name" value="Mur ligase, C-terminal domain"/>
    <property type="match status" value="1"/>
</dbReference>
<keyword evidence="3 10" id="KW-0132">Cell division</keyword>
<evidence type="ECO:0000256" key="6">
    <source>
        <dbReference type="ARBA" id="ARBA00022960"/>
    </source>
</evidence>
<dbReference type="Pfam" id="PF02875">
    <property type="entry name" value="Mur_ligase_C"/>
    <property type="match status" value="1"/>
</dbReference>
<evidence type="ECO:0000259" key="13">
    <source>
        <dbReference type="Pfam" id="PF08245"/>
    </source>
</evidence>
<feature type="domain" description="Mur ligase central" evidence="13">
    <location>
        <begin position="110"/>
        <end position="295"/>
    </location>
</feature>
<keyword evidence="5 10" id="KW-0067">ATP-binding</keyword>
<protein>
    <recommendedName>
        <fullName evidence="10 11">UDP-N-acetylmuramoyl-tripeptide--D-alanyl-D-alanine ligase</fullName>
        <ecNumber evidence="10 11">6.3.2.10</ecNumber>
    </recommendedName>
    <alternativeName>
        <fullName evidence="10">D-alanyl-D-alanine-adding enzyme</fullName>
    </alternativeName>
</protein>
<evidence type="ECO:0000256" key="2">
    <source>
        <dbReference type="ARBA" id="ARBA00022598"/>
    </source>
</evidence>
<comment type="subcellular location">
    <subcellularLocation>
        <location evidence="10 11">Cytoplasm</location>
    </subcellularLocation>
</comment>
<evidence type="ECO:0000256" key="4">
    <source>
        <dbReference type="ARBA" id="ARBA00022741"/>
    </source>
</evidence>
<dbReference type="PANTHER" id="PTHR43024:SF1">
    <property type="entry name" value="UDP-N-ACETYLMURAMOYL-TRIPEPTIDE--D-ALANYL-D-ALANINE LIGASE"/>
    <property type="match status" value="1"/>
</dbReference>
<dbReference type="Pfam" id="PF08245">
    <property type="entry name" value="Mur_ligase_M"/>
    <property type="match status" value="1"/>
</dbReference>
<evidence type="ECO:0000256" key="8">
    <source>
        <dbReference type="ARBA" id="ARBA00023306"/>
    </source>
</evidence>
<dbReference type="InterPro" id="IPR036565">
    <property type="entry name" value="Mur-like_cat_sf"/>
</dbReference>
<name>A0ABU8FGT6_9BACI</name>
<dbReference type="RefSeq" id="WP_336472510.1">
    <property type="nucleotide sequence ID" value="NZ_JBAWSX010000005.1"/>
</dbReference>
<sequence length="457" mass="50892">MIQRRLLEIEQMVIGEGLQTEYHSHLIAGVSINSKVISPGNLFIPIVRLKNGHDYVEEAIQQGAVASLWEKSQPNPPKGIPLIFVDDTLIALQHLARSYRNQLSVNVIGVTGSNGKTTTKDLINSVLSTTYKVHKTKGNLNSQIGLPLTILEIEEDCEITVLEMGMSEHGQIQRLSEIAEPNVAVITMIGQSHILTLGSREAIADAKLEIVTNLKEQSLLIYNGDEPLLNKKVQTLPNANQIKCIKFGESSLNDVYPVSIKEHSEGIDFTLNDESIYFIPLHGKHNVYNAIIAIKIGQHFNLNQQRMKQGLKQVEITEMRFEMLKAKSGITIINDAWNASPSSVKAAIETFEQLVGYKQKIIVLGDMLELGQEEEKYHRNIGQILNPNTIDYIFTIGERAKMIAQEAKLKYKKGKVKAFLTKDEVIIEILSVCNPGDVVLVKGSRGMALEEVVQKLI</sequence>
<organism evidence="14 15">
    <name type="scientific">Bacillus bruguierae</name>
    <dbReference type="NCBI Taxonomy" id="3127667"/>
    <lineage>
        <taxon>Bacteria</taxon>
        <taxon>Bacillati</taxon>
        <taxon>Bacillota</taxon>
        <taxon>Bacilli</taxon>
        <taxon>Bacillales</taxon>
        <taxon>Bacillaceae</taxon>
        <taxon>Bacillus</taxon>
    </lineage>
</organism>
<keyword evidence="9 10" id="KW-0961">Cell wall biogenesis/degradation</keyword>
<evidence type="ECO:0000256" key="10">
    <source>
        <dbReference type="HAMAP-Rule" id="MF_02019"/>
    </source>
</evidence>
<reference evidence="14 15" key="1">
    <citation type="submission" date="2024-01" db="EMBL/GenBank/DDBJ databases">
        <title>Seven novel Bacillus-like species.</title>
        <authorList>
            <person name="Liu G."/>
        </authorList>
    </citation>
    <scope>NUCLEOTIDE SEQUENCE [LARGE SCALE GENOMIC DNA]</scope>
    <source>
        <strain evidence="14 15">FJAT-51639</strain>
    </source>
</reference>
<accession>A0ABU8FGT6</accession>
<evidence type="ECO:0000256" key="5">
    <source>
        <dbReference type="ARBA" id="ARBA00022840"/>
    </source>
</evidence>
<comment type="pathway">
    <text evidence="10 11">Cell wall biogenesis; peptidoglycan biosynthesis.</text>
</comment>
<evidence type="ECO:0000256" key="11">
    <source>
        <dbReference type="RuleBase" id="RU004136"/>
    </source>
</evidence>
<dbReference type="SUPFAM" id="SSF63418">
    <property type="entry name" value="MurE/MurF N-terminal domain"/>
    <property type="match status" value="1"/>
</dbReference>
<dbReference type="Proteomes" id="UP001372526">
    <property type="component" value="Unassembled WGS sequence"/>
</dbReference>
<evidence type="ECO:0000256" key="3">
    <source>
        <dbReference type="ARBA" id="ARBA00022618"/>
    </source>
</evidence>
<evidence type="ECO:0000313" key="15">
    <source>
        <dbReference type="Proteomes" id="UP001372526"/>
    </source>
</evidence>
<dbReference type="InterPro" id="IPR035911">
    <property type="entry name" value="MurE/MurF_N"/>
</dbReference>
<dbReference type="SUPFAM" id="SSF53244">
    <property type="entry name" value="MurD-like peptide ligases, peptide-binding domain"/>
    <property type="match status" value="1"/>
</dbReference>
<feature type="domain" description="Mur ligase C-terminal" evidence="12">
    <location>
        <begin position="319"/>
        <end position="445"/>
    </location>
</feature>
<dbReference type="NCBIfam" id="TIGR01143">
    <property type="entry name" value="murF"/>
    <property type="match status" value="1"/>
</dbReference>
<dbReference type="InterPro" id="IPR051046">
    <property type="entry name" value="MurCDEF_CellWall_CoF430Synth"/>
</dbReference>
<dbReference type="EC" id="6.3.2.10" evidence="10 11"/>
<dbReference type="InterPro" id="IPR004101">
    <property type="entry name" value="Mur_ligase_C"/>
</dbReference>
<keyword evidence="8 10" id="KW-0131">Cell cycle</keyword>
<comment type="caution">
    <text evidence="14">The sequence shown here is derived from an EMBL/GenBank/DDBJ whole genome shotgun (WGS) entry which is preliminary data.</text>
</comment>
<proteinExistence type="inferred from homology"/>
<comment type="catalytic activity">
    <reaction evidence="10 11">
        <text>D-alanyl-D-alanine + UDP-N-acetyl-alpha-D-muramoyl-L-alanyl-gamma-D-glutamyl-meso-2,6-diaminopimelate + ATP = UDP-N-acetyl-alpha-D-muramoyl-L-alanyl-gamma-D-glutamyl-meso-2,6-diaminopimeloyl-D-alanyl-D-alanine + ADP + phosphate + H(+)</text>
        <dbReference type="Rhea" id="RHEA:28374"/>
        <dbReference type="ChEBI" id="CHEBI:15378"/>
        <dbReference type="ChEBI" id="CHEBI:30616"/>
        <dbReference type="ChEBI" id="CHEBI:43474"/>
        <dbReference type="ChEBI" id="CHEBI:57822"/>
        <dbReference type="ChEBI" id="CHEBI:61386"/>
        <dbReference type="ChEBI" id="CHEBI:83905"/>
        <dbReference type="ChEBI" id="CHEBI:456216"/>
        <dbReference type="EC" id="6.3.2.10"/>
    </reaction>
</comment>
<dbReference type="Gene3D" id="3.40.1190.10">
    <property type="entry name" value="Mur-like, catalytic domain"/>
    <property type="match status" value="1"/>
</dbReference>
<dbReference type="EMBL" id="JBAWSX010000005">
    <property type="protein sequence ID" value="MEI4801892.1"/>
    <property type="molecule type" value="Genomic_DNA"/>
</dbReference>
<dbReference type="InterPro" id="IPR036615">
    <property type="entry name" value="Mur_ligase_C_dom_sf"/>
</dbReference>
<feature type="binding site" evidence="10">
    <location>
        <begin position="112"/>
        <end position="118"/>
    </location>
    <ligand>
        <name>ATP</name>
        <dbReference type="ChEBI" id="CHEBI:30616"/>
    </ligand>
</feature>
<keyword evidence="1 10" id="KW-0963">Cytoplasm</keyword>
<evidence type="ECO:0000259" key="12">
    <source>
        <dbReference type="Pfam" id="PF02875"/>
    </source>
</evidence>
<keyword evidence="6 10" id="KW-0133">Cell shape</keyword>
<evidence type="ECO:0000256" key="9">
    <source>
        <dbReference type="ARBA" id="ARBA00023316"/>
    </source>
</evidence>
<keyword evidence="2 10" id="KW-0436">Ligase</keyword>
<gene>
    <name evidence="10 14" type="primary">murF</name>
    <name evidence="14" type="ORF">WAZ07_11240</name>
</gene>